<dbReference type="Proteomes" id="UP000321085">
    <property type="component" value="Unassembled WGS sequence"/>
</dbReference>
<dbReference type="OrthoDB" id="9804474at2"/>
<dbReference type="InterPro" id="IPR004838">
    <property type="entry name" value="NHTrfase_class1_PyrdxlP-BS"/>
</dbReference>
<dbReference type="GO" id="GO:0030170">
    <property type="term" value="F:pyridoxal phosphate binding"/>
    <property type="evidence" value="ECO:0007669"/>
    <property type="project" value="InterPro"/>
</dbReference>
<keyword evidence="1 3" id="KW-0808">Transferase</keyword>
<dbReference type="EC" id="2.6.1.-" evidence="1"/>
<reference evidence="3 4" key="1">
    <citation type="submission" date="2019-07" db="EMBL/GenBank/DDBJ databases">
        <title>Whole genome shotgun sequence of Microvirga aerophila NBRC 106136.</title>
        <authorList>
            <person name="Hosoyama A."/>
            <person name="Uohara A."/>
            <person name="Ohji S."/>
            <person name="Ichikawa N."/>
        </authorList>
    </citation>
    <scope>NUCLEOTIDE SEQUENCE [LARGE SCALE GENOMIC DNA]</scope>
    <source>
        <strain evidence="3 4">NBRC 106136</strain>
    </source>
</reference>
<dbReference type="EMBL" id="BJYU01000242">
    <property type="protein sequence ID" value="GEO18777.1"/>
    <property type="molecule type" value="Genomic_DNA"/>
</dbReference>
<comment type="caution">
    <text evidence="3">The sequence shown here is derived from an EMBL/GenBank/DDBJ whole genome shotgun (WGS) entry which is preliminary data.</text>
</comment>
<evidence type="ECO:0000313" key="3">
    <source>
        <dbReference type="EMBL" id="GEO18777.1"/>
    </source>
</evidence>
<evidence type="ECO:0000259" key="2">
    <source>
        <dbReference type="Pfam" id="PF00155"/>
    </source>
</evidence>
<dbReference type="InterPro" id="IPR004839">
    <property type="entry name" value="Aminotransferase_I/II_large"/>
</dbReference>
<dbReference type="GO" id="GO:0008483">
    <property type="term" value="F:transaminase activity"/>
    <property type="evidence" value="ECO:0007669"/>
    <property type="project" value="UniProtKB-KW"/>
</dbReference>
<comment type="cofactor">
    <cofactor evidence="1">
        <name>pyridoxal 5'-phosphate</name>
        <dbReference type="ChEBI" id="CHEBI:597326"/>
    </cofactor>
</comment>
<dbReference type="AlphaFoldDB" id="A0A512C401"/>
<dbReference type="SUPFAM" id="SSF53383">
    <property type="entry name" value="PLP-dependent transferases"/>
    <property type="match status" value="1"/>
</dbReference>
<dbReference type="Pfam" id="PF00155">
    <property type="entry name" value="Aminotran_1_2"/>
    <property type="match status" value="1"/>
</dbReference>
<dbReference type="PROSITE" id="PS00105">
    <property type="entry name" value="AA_TRANSFER_CLASS_1"/>
    <property type="match status" value="1"/>
</dbReference>
<dbReference type="InterPro" id="IPR015422">
    <property type="entry name" value="PyrdxlP-dep_Trfase_small"/>
</dbReference>
<dbReference type="CDD" id="cd00609">
    <property type="entry name" value="AAT_like"/>
    <property type="match status" value="1"/>
</dbReference>
<accession>A0A512C401</accession>
<name>A0A512C401_9HYPH</name>
<sequence length="401" mass="44851">MSITSNRVRAAAYSFEPIRQFYFYSRYADRRGDPDICDFTFGNPHEMPLPGLVEAIRHYAVPHNKDWFAYRASEPEPQTFMAERLSQELSLSFEPADIALTNGAMAAIAVAFRLLLDPGEEAIFSLPAWFCYEPMLLAADAVPRTVRLRGDRFDLDLSAIEAAISPRTRLVIINTPHNPTGRIYSRDQLTDLADLLNRASERIGRRIFLLSDEPYRRIRFDNHDFTSPAAVYPWTVVAYSYGKVLLAPGQRLGYLALSPLMPSSDKQALQSSLFAAQMALGWCFPNAVMQYALPDLEGLSIDMHALSAKRAWMTEALERAGYEVLRPEGTFYLFCKCPGGDGGRFWDALAGRDVFVMPGSVMGVPDHFRISLTASEPMIERSLPVFAEVAQAICDARQPAA</sequence>
<dbReference type="PANTHER" id="PTHR42691:SF1">
    <property type="entry name" value="ASPARTATE AMINOTRANSFERASE YHDR-RELATED"/>
    <property type="match status" value="1"/>
</dbReference>
<dbReference type="PANTHER" id="PTHR42691">
    <property type="entry name" value="ASPARTATE AMINOTRANSFERASE YHDR-RELATED"/>
    <property type="match status" value="1"/>
</dbReference>
<organism evidence="3 4">
    <name type="scientific">Microvirga aerophila</name>
    <dbReference type="NCBI Taxonomy" id="670291"/>
    <lineage>
        <taxon>Bacteria</taxon>
        <taxon>Pseudomonadati</taxon>
        <taxon>Pseudomonadota</taxon>
        <taxon>Alphaproteobacteria</taxon>
        <taxon>Hyphomicrobiales</taxon>
        <taxon>Methylobacteriaceae</taxon>
        <taxon>Microvirga</taxon>
    </lineage>
</organism>
<evidence type="ECO:0000313" key="4">
    <source>
        <dbReference type="Proteomes" id="UP000321085"/>
    </source>
</evidence>
<gene>
    <name evidence="3" type="ORF">MAE02_64730</name>
</gene>
<evidence type="ECO:0000256" key="1">
    <source>
        <dbReference type="RuleBase" id="RU000481"/>
    </source>
</evidence>
<proteinExistence type="inferred from homology"/>
<dbReference type="Gene3D" id="3.40.640.10">
    <property type="entry name" value="Type I PLP-dependent aspartate aminotransferase-like (Major domain)"/>
    <property type="match status" value="1"/>
</dbReference>
<dbReference type="InterPro" id="IPR015421">
    <property type="entry name" value="PyrdxlP-dep_Trfase_major"/>
</dbReference>
<dbReference type="InterPro" id="IPR015424">
    <property type="entry name" value="PyrdxlP-dep_Trfase"/>
</dbReference>
<keyword evidence="4" id="KW-1185">Reference proteome</keyword>
<comment type="similarity">
    <text evidence="1">Belongs to the class-I pyridoxal-phosphate-dependent aminotransferase family.</text>
</comment>
<protein>
    <recommendedName>
        <fullName evidence="1">Aminotransferase</fullName>
        <ecNumber evidence="1">2.6.1.-</ecNumber>
    </recommendedName>
</protein>
<dbReference type="RefSeq" id="WP_114188415.1">
    <property type="nucleotide sequence ID" value="NZ_BJYU01000242.1"/>
</dbReference>
<feature type="domain" description="Aminotransferase class I/classII large" evidence="2">
    <location>
        <begin position="38"/>
        <end position="380"/>
    </location>
</feature>
<keyword evidence="1 3" id="KW-0032">Aminotransferase</keyword>
<dbReference type="Gene3D" id="3.90.1150.10">
    <property type="entry name" value="Aspartate Aminotransferase, domain 1"/>
    <property type="match status" value="1"/>
</dbReference>